<accession>A0A8J4UE87</accession>
<evidence type="ECO:0000313" key="1">
    <source>
        <dbReference type="EMBL" id="KAF5893137.1"/>
    </source>
</evidence>
<keyword evidence="2" id="KW-1185">Reference proteome</keyword>
<reference evidence="1" key="1">
    <citation type="submission" date="2020-07" db="EMBL/GenBank/DDBJ databases">
        <title>Clarias magur genome sequencing, assembly and annotation.</title>
        <authorList>
            <person name="Kushwaha B."/>
            <person name="Kumar R."/>
            <person name="Das P."/>
            <person name="Joshi C.G."/>
            <person name="Kumar D."/>
            <person name="Nagpure N.S."/>
            <person name="Pandey M."/>
            <person name="Agarwal S."/>
            <person name="Srivastava S."/>
            <person name="Singh M."/>
            <person name="Sahoo L."/>
            <person name="Jayasankar P."/>
            <person name="Meher P.K."/>
            <person name="Koringa P.G."/>
            <person name="Iquebal M.A."/>
            <person name="Das S.P."/>
            <person name="Bit A."/>
            <person name="Patnaik S."/>
            <person name="Patel N."/>
            <person name="Shah T.M."/>
            <person name="Hinsu A."/>
            <person name="Jena J.K."/>
        </authorList>
    </citation>
    <scope>NUCLEOTIDE SEQUENCE</scope>
    <source>
        <strain evidence="1">CIFAMagur01</strain>
        <tissue evidence="1">Testis</tissue>
    </source>
</reference>
<comment type="caution">
    <text evidence="1">The sequence shown here is derived from an EMBL/GenBank/DDBJ whole genome shotgun (WGS) entry which is preliminary data.</text>
</comment>
<feature type="non-terminal residue" evidence="1">
    <location>
        <position position="1"/>
    </location>
</feature>
<dbReference type="Proteomes" id="UP000727407">
    <property type="component" value="Unassembled WGS sequence"/>
</dbReference>
<name>A0A8J4UE87_CLAMG</name>
<dbReference type="EMBL" id="QNUK01000450">
    <property type="protein sequence ID" value="KAF5893137.1"/>
    <property type="molecule type" value="Genomic_DNA"/>
</dbReference>
<proteinExistence type="predicted"/>
<dbReference type="AlphaFoldDB" id="A0A8J4UE87"/>
<organism evidence="1 2">
    <name type="scientific">Clarias magur</name>
    <name type="common">Asian catfish</name>
    <name type="synonym">Macropteronotus magur</name>
    <dbReference type="NCBI Taxonomy" id="1594786"/>
    <lineage>
        <taxon>Eukaryota</taxon>
        <taxon>Metazoa</taxon>
        <taxon>Chordata</taxon>
        <taxon>Craniata</taxon>
        <taxon>Vertebrata</taxon>
        <taxon>Euteleostomi</taxon>
        <taxon>Actinopterygii</taxon>
        <taxon>Neopterygii</taxon>
        <taxon>Teleostei</taxon>
        <taxon>Ostariophysi</taxon>
        <taxon>Siluriformes</taxon>
        <taxon>Clariidae</taxon>
        <taxon>Clarias</taxon>
    </lineage>
</organism>
<evidence type="ECO:0000313" key="2">
    <source>
        <dbReference type="Proteomes" id="UP000727407"/>
    </source>
</evidence>
<sequence>VKPRPVDEVRLTFLSGPPLGVCKDPEPIQTGSQIKSLSLPLPPLTGPINYLAPARVNQKAEGI</sequence>
<gene>
    <name evidence="1" type="primary">katG</name>
    <name evidence="1" type="ORF">DAT39_017167</name>
</gene>
<protein>
    <submittedName>
        <fullName evidence="1">Catalase-peroxidase</fullName>
    </submittedName>
</protein>